<sequence length="244" mass="27006">SYVVDSVLYVGYEGSPSTFANYTSVIPTESFLPDVSGELHVAFPGMIKEHILGYSDHSDFCSVNPEGIVRVQFIEQLTFDGIGLDLHDDVIAYNIENSDRWGGFEVPLDTAVQLVKPEITKSITPPALPGSPVDHLGDLWFNLSTVRPSAPVFADPNSLHVYSTRVMGLLIEYYWKPIQTAYWYECDFGGDCLGFLHYRTMGKCVDTGWVLSFANPIGFNNIQPAVGGVFHSTNNEEPEDSGRL</sequence>
<dbReference type="AlphaFoldDB" id="X1DT10"/>
<gene>
    <name evidence="1" type="ORF">S01H4_56114</name>
</gene>
<feature type="non-terminal residue" evidence="1">
    <location>
        <position position="1"/>
    </location>
</feature>
<evidence type="ECO:0000313" key="1">
    <source>
        <dbReference type="EMBL" id="GAH11385.1"/>
    </source>
</evidence>
<dbReference type="EMBL" id="BART01032479">
    <property type="protein sequence ID" value="GAH11385.1"/>
    <property type="molecule type" value="Genomic_DNA"/>
</dbReference>
<reference evidence="1" key="1">
    <citation type="journal article" date="2014" name="Front. Microbiol.">
        <title>High frequency of phylogenetically diverse reductive dehalogenase-homologous genes in deep subseafloor sedimentary metagenomes.</title>
        <authorList>
            <person name="Kawai M."/>
            <person name="Futagami T."/>
            <person name="Toyoda A."/>
            <person name="Takaki Y."/>
            <person name="Nishi S."/>
            <person name="Hori S."/>
            <person name="Arai W."/>
            <person name="Tsubouchi T."/>
            <person name="Morono Y."/>
            <person name="Uchiyama I."/>
            <person name="Ito T."/>
            <person name="Fujiyama A."/>
            <person name="Inagaki F."/>
            <person name="Takami H."/>
        </authorList>
    </citation>
    <scope>NUCLEOTIDE SEQUENCE</scope>
    <source>
        <strain evidence="1">Expedition CK06-06</strain>
    </source>
</reference>
<feature type="non-terminal residue" evidence="1">
    <location>
        <position position="244"/>
    </location>
</feature>
<comment type="caution">
    <text evidence="1">The sequence shown here is derived from an EMBL/GenBank/DDBJ whole genome shotgun (WGS) entry which is preliminary data.</text>
</comment>
<organism evidence="1">
    <name type="scientific">marine sediment metagenome</name>
    <dbReference type="NCBI Taxonomy" id="412755"/>
    <lineage>
        <taxon>unclassified sequences</taxon>
        <taxon>metagenomes</taxon>
        <taxon>ecological metagenomes</taxon>
    </lineage>
</organism>
<proteinExistence type="predicted"/>
<name>X1DT10_9ZZZZ</name>
<accession>X1DT10</accession>
<protein>
    <submittedName>
        <fullName evidence="1">Uncharacterized protein</fullName>
    </submittedName>
</protein>